<dbReference type="PANTHER" id="PTHR38167:SF1">
    <property type="entry name" value="C2H2-TYPE DOMAIN-CONTAINING PROTEIN"/>
    <property type="match status" value="1"/>
</dbReference>
<dbReference type="AlphaFoldDB" id="S8BWX5"/>
<protein>
    <recommendedName>
        <fullName evidence="4">C2H2-type domain-containing protein</fullName>
    </recommendedName>
</protein>
<evidence type="ECO:0000313" key="2">
    <source>
        <dbReference type="EMBL" id="EPS43968.1"/>
    </source>
</evidence>
<dbReference type="Proteomes" id="UP000015100">
    <property type="component" value="Unassembled WGS sequence"/>
</dbReference>
<sequence>MADIYEVIRTAPEQHVRTILRLLCDNNFGVKSKAQELHSTIVALQENGSGDSKKRTRDAEVLFCLKCRDCYVEEDNDDEACAYHPGEFEADYDGFFADHDEMTHGLIDDEDMFEEYPEGYTMSCCQKRGNEEGCDIGRHINGGSQRAREEGPDGNGEAADEGNDDEEEDEDGEEEDGN</sequence>
<organism evidence="2 3">
    <name type="scientific">Dactylellina haptotyla (strain CBS 200.50)</name>
    <name type="common">Nematode-trapping fungus</name>
    <name type="synonym">Monacrosporium haptotylum</name>
    <dbReference type="NCBI Taxonomy" id="1284197"/>
    <lineage>
        <taxon>Eukaryota</taxon>
        <taxon>Fungi</taxon>
        <taxon>Dikarya</taxon>
        <taxon>Ascomycota</taxon>
        <taxon>Pezizomycotina</taxon>
        <taxon>Orbiliomycetes</taxon>
        <taxon>Orbiliales</taxon>
        <taxon>Orbiliaceae</taxon>
        <taxon>Dactylellina</taxon>
    </lineage>
</organism>
<keyword evidence="3" id="KW-1185">Reference proteome</keyword>
<name>S8BWX5_DACHA</name>
<evidence type="ECO:0000313" key="3">
    <source>
        <dbReference type="Proteomes" id="UP000015100"/>
    </source>
</evidence>
<dbReference type="EMBL" id="AQGS01000063">
    <property type="protein sequence ID" value="EPS43968.1"/>
    <property type="molecule type" value="Genomic_DNA"/>
</dbReference>
<evidence type="ECO:0008006" key="4">
    <source>
        <dbReference type="Google" id="ProtNLM"/>
    </source>
</evidence>
<accession>S8BWX5</accession>
<reference evidence="3" key="2">
    <citation type="submission" date="2013-04" db="EMBL/GenBank/DDBJ databases">
        <title>Genomic mechanisms accounting for the adaptation to parasitism in nematode-trapping fungi.</title>
        <authorList>
            <person name="Ahren D.G."/>
        </authorList>
    </citation>
    <scope>NUCLEOTIDE SEQUENCE [LARGE SCALE GENOMIC DNA]</scope>
    <source>
        <strain evidence="3">CBS 200.50</strain>
    </source>
</reference>
<dbReference type="STRING" id="1284197.S8BWX5"/>
<dbReference type="eggNOG" id="ENOG502S9SQ">
    <property type="taxonomic scope" value="Eukaryota"/>
</dbReference>
<feature type="region of interest" description="Disordered" evidence="1">
    <location>
        <begin position="135"/>
        <end position="178"/>
    </location>
</feature>
<feature type="compositionally biased region" description="Acidic residues" evidence="1">
    <location>
        <begin position="158"/>
        <end position="178"/>
    </location>
</feature>
<evidence type="ECO:0000256" key="1">
    <source>
        <dbReference type="SAM" id="MobiDB-lite"/>
    </source>
</evidence>
<gene>
    <name evidence="2" type="ORF">H072_2034</name>
</gene>
<reference evidence="2 3" key="1">
    <citation type="journal article" date="2013" name="PLoS Genet.">
        <title>Genomic mechanisms accounting for the adaptation to parasitism in nematode-trapping fungi.</title>
        <authorList>
            <person name="Meerupati T."/>
            <person name="Andersson K.M."/>
            <person name="Friman E."/>
            <person name="Kumar D."/>
            <person name="Tunlid A."/>
            <person name="Ahren D."/>
        </authorList>
    </citation>
    <scope>NUCLEOTIDE SEQUENCE [LARGE SCALE GENOMIC DNA]</scope>
    <source>
        <strain evidence="2 3">CBS 200.50</strain>
    </source>
</reference>
<proteinExistence type="predicted"/>
<dbReference type="OMA" id="RWCCCER"/>
<dbReference type="HOGENOM" id="CLU_093552_2_1_1"/>
<dbReference type="PANTHER" id="PTHR38167">
    <property type="entry name" value="C2H2-TYPE DOMAIN-CONTAINING PROTEIN"/>
    <property type="match status" value="1"/>
</dbReference>
<dbReference type="OrthoDB" id="5422613at2759"/>
<comment type="caution">
    <text evidence="2">The sequence shown here is derived from an EMBL/GenBank/DDBJ whole genome shotgun (WGS) entry which is preliminary data.</text>
</comment>